<feature type="non-terminal residue" evidence="2">
    <location>
        <position position="60"/>
    </location>
</feature>
<evidence type="ECO:0000313" key="2">
    <source>
        <dbReference type="EMBL" id="GAJ00653.1"/>
    </source>
</evidence>
<feature type="transmembrane region" description="Helical" evidence="1">
    <location>
        <begin position="9"/>
        <end position="28"/>
    </location>
</feature>
<evidence type="ECO:0000256" key="1">
    <source>
        <dbReference type="SAM" id="Phobius"/>
    </source>
</evidence>
<dbReference type="AlphaFoldDB" id="X1T5P9"/>
<evidence type="ECO:0008006" key="3">
    <source>
        <dbReference type="Google" id="ProtNLM"/>
    </source>
</evidence>
<reference evidence="2" key="1">
    <citation type="journal article" date="2014" name="Front. Microbiol.">
        <title>High frequency of phylogenetically diverse reductive dehalogenase-homologous genes in deep subseafloor sedimentary metagenomes.</title>
        <authorList>
            <person name="Kawai M."/>
            <person name="Futagami T."/>
            <person name="Toyoda A."/>
            <person name="Takaki Y."/>
            <person name="Nishi S."/>
            <person name="Hori S."/>
            <person name="Arai W."/>
            <person name="Tsubouchi T."/>
            <person name="Morono Y."/>
            <person name="Uchiyama I."/>
            <person name="Ito T."/>
            <person name="Fujiyama A."/>
            <person name="Inagaki F."/>
            <person name="Takami H."/>
        </authorList>
    </citation>
    <scope>NUCLEOTIDE SEQUENCE</scope>
    <source>
        <strain evidence="2">Expedition CK06-06</strain>
    </source>
</reference>
<organism evidence="2">
    <name type="scientific">marine sediment metagenome</name>
    <dbReference type="NCBI Taxonomy" id="412755"/>
    <lineage>
        <taxon>unclassified sequences</taxon>
        <taxon>metagenomes</taxon>
        <taxon>ecological metagenomes</taxon>
    </lineage>
</organism>
<keyword evidence="1" id="KW-0472">Membrane</keyword>
<gene>
    <name evidence="2" type="ORF">S12H4_27884</name>
</gene>
<sequence>MIEEITPDLLVAIGVILGVLIRTLLPWLKKKATDPTIPFDPKFGYTAILALITTGIELAT</sequence>
<accession>X1T5P9</accession>
<comment type="caution">
    <text evidence="2">The sequence shown here is derived from an EMBL/GenBank/DDBJ whole genome shotgun (WGS) entry which is preliminary data.</text>
</comment>
<keyword evidence="1" id="KW-1133">Transmembrane helix</keyword>
<proteinExistence type="predicted"/>
<protein>
    <recommendedName>
        <fullName evidence="3">DUF4126 domain-containing protein</fullName>
    </recommendedName>
</protein>
<name>X1T5P9_9ZZZZ</name>
<keyword evidence="1" id="KW-0812">Transmembrane</keyword>
<feature type="transmembrane region" description="Helical" evidence="1">
    <location>
        <begin position="43"/>
        <end position="59"/>
    </location>
</feature>
<dbReference type="EMBL" id="BARW01015950">
    <property type="protein sequence ID" value="GAJ00653.1"/>
    <property type="molecule type" value="Genomic_DNA"/>
</dbReference>